<dbReference type="OrthoDB" id="184675at2759"/>
<dbReference type="EMBL" id="CCKQ01011304">
    <property type="protein sequence ID" value="CDW82848.1"/>
    <property type="molecule type" value="Genomic_DNA"/>
</dbReference>
<dbReference type="AlphaFoldDB" id="A0A078API6"/>
<keyword evidence="11" id="KW-1185">Reference proteome</keyword>
<dbReference type="GO" id="GO:0016020">
    <property type="term" value="C:membrane"/>
    <property type="evidence" value="ECO:0007669"/>
    <property type="project" value="UniProtKB-SubCell"/>
</dbReference>
<evidence type="ECO:0000259" key="9">
    <source>
        <dbReference type="PROSITE" id="PS50893"/>
    </source>
</evidence>
<keyword evidence="3 8" id="KW-0812">Transmembrane</keyword>
<evidence type="ECO:0000256" key="1">
    <source>
        <dbReference type="ARBA" id="ARBA00004141"/>
    </source>
</evidence>
<comment type="subcellular location">
    <subcellularLocation>
        <location evidence="1">Membrane</location>
        <topology evidence="1">Multi-pass membrane protein</topology>
    </subcellularLocation>
</comment>
<dbReference type="PROSITE" id="PS50893">
    <property type="entry name" value="ABC_TRANSPORTER_2"/>
    <property type="match status" value="1"/>
</dbReference>
<dbReference type="InterPro" id="IPR043926">
    <property type="entry name" value="ABCG_dom"/>
</dbReference>
<feature type="domain" description="ABC transporter" evidence="9">
    <location>
        <begin position="82"/>
        <end position="324"/>
    </location>
</feature>
<dbReference type="FunCoup" id="A0A078API6">
    <property type="interactions" value="3"/>
</dbReference>
<dbReference type="Pfam" id="PF01061">
    <property type="entry name" value="ABC2_membrane"/>
    <property type="match status" value="1"/>
</dbReference>
<evidence type="ECO:0000256" key="8">
    <source>
        <dbReference type="SAM" id="Phobius"/>
    </source>
</evidence>
<proteinExistence type="predicted"/>
<evidence type="ECO:0000256" key="7">
    <source>
        <dbReference type="ARBA" id="ARBA00023136"/>
    </source>
</evidence>
<dbReference type="OMA" id="WLAWEDY"/>
<keyword evidence="7 8" id="KW-0472">Membrane</keyword>
<dbReference type="Pfam" id="PF19055">
    <property type="entry name" value="ABC2_membrane_7"/>
    <property type="match status" value="1"/>
</dbReference>
<keyword evidence="2" id="KW-0813">Transport</keyword>
<dbReference type="PANTHER" id="PTHR48041">
    <property type="entry name" value="ABC TRANSPORTER G FAMILY MEMBER 28"/>
    <property type="match status" value="1"/>
</dbReference>
<gene>
    <name evidence="10" type="primary">Contig4270.g4574</name>
    <name evidence="10" type="ORF">STYLEM_11883</name>
</gene>
<evidence type="ECO:0000256" key="5">
    <source>
        <dbReference type="ARBA" id="ARBA00022840"/>
    </source>
</evidence>
<evidence type="ECO:0000313" key="11">
    <source>
        <dbReference type="Proteomes" id="UP000039865"/>
    </source>
</evidence>
<evidence type="ECO:0000256" key="3">
    <source>
        <dbReference type="ARBA" id="ARBA00022692"/>
    </source>
</evidence>
<feature type="transmembrane region" description="Helical" evidence="8">
    <location>
        <begin position="628"/>
        <end position="650"/>
    </location>
</feature>
<dbReference type="GO" id="GO:0005524">
    <property type="term" value="F:ATP binding"/>
    <property type="evidence" value="ECO:0007669"/>
    <property type="project" value="UniProtKB-KW"/>
</dbReference>
<dbReference type="InterPro" id="IPR027417">
    <property type="entry name" value="P-loop_NTPase"/>
</dbReference>
<evidence type="ECO:0000256" key="6">
    <source>
        <dbReference type="ARBA" id="ARBA00022989"/>
    </source>
</evidence>
<dbReference type="CDD" id="cd03213">
    <property type="entry name" value="ABCG_EPDR"/>
    <property type="match status" value="1"/>
</dbReference>
<organism evidence="10 11">
    <name type="scientific">Stylonychia lemnae</name>
    <name type="common">Ciliate</name>
    <dbReference type="NCBI Taxonomy" id="5949"/>
    <lineage>
        <taxon>Eukaryota</taxon>
        <taxon>Sar</taxon>
        <taxon>Alveolata</taxon>
        <taxon>Ciliophora</taxon>
        <taxon>Intramacronucleata</taxon>
        <taxon>Spirotrichea</taxon>
        <taxon>Stichotrichia</taxon>
        <taxon>Sporadotrichida</taxon>
        <taxon>Oxytrichidae</taxon>
        <taxon>Stylonychinae</taxon>
        <taxon>Stylonychia</taxon>
    </lineage>
</organism>
<feature type="transmembrane region" description="Helical" evidence="8">
    <location>
        <begin position="526"/>
        <end position="548"/>
    </location>
</feature>
<dbReference type="PROSITE" id="PS00211">
    <property type="entry name" value="ABC_TRANSPORTER_1"/>
    <property type="match status" value="1"/>
</dbReference>
<dbReference type="InterPro" id="IPR017871">
    <property type="entry name" value="ABC_transporter-like_CS"/>
</dbReference>
<keyword evidence="6 8" id="KW-1133">Transmembrane helix</keyword>
<dbReference type="GO" id="GO:0140359">
    <property type="term" value="F:ABC-type transporter activity"/>
    <property type="evidence" value="ECO:0007669"/>
    <property type="project" value="InterPro"/>
</dbReference>
<accession>A0A078API6</accession>
<feature type="transmembrane region" description="Helical" evidence="8">
    <location>
        <begin position="411"/>
        <end position="429"/>
    </location>
</feature>
<evidence type="ECO:0000313" key="10">
    <source>
        <dbReference type="EMBL" id="CDW82848.1"/>
    </source>
</evidence>
<dbReference type="SMART" id="SM00382">
    <property type="entry name" value="AAA"/>
    <property type="match status" value="1"/>
</dbReference>
<reference evidence="10 11" key="1">
    <citation type="submission" date="2014-06" db="EMBL/GenBank/DDBJ databases">
        <authorList>
            <person name="Swart Estienne"/>
        </authorList>
    </citation>
    <scope>NUCLEOTIDE SEQUENCE [LARGE SCALE GENOMIC DNA]</scope>
    <source>
        <strain evidence="10 11">130c</strain>
    </source>
</reference>
<dbReference type="InterPro" id="IPR003439">
    <property type="entry name" value="ABC_transporter-like_ATP-bd"/>
</dbReference>
<dbReference type="InParanoid" id="A0A078API6"/>
<dbReference type="InterPro" id="IPR050352">
    <property type="entry name" value="ABCG_transporters"/>
</dbReference>
<dbReference type="GO" id="GO:0016887">
    <property type="term" value="F:ATP hydrolysis activity"/>
    <property type="evidence" value="ECO:0007669"/>
    <property type="project" value="InterPro"/>
</dbReference>
<dbReference type="InterPro" id="IPR013525">
    <property type="entry name" value="ABC2_TM"/>
</dbReference>
<feature type="transmembrane region" description="Helical" evidence="8">
    <location>
        <begin position="441"/>
        <end position="457"/>
    </location>
</feature>
<dbReference type="InterPro" id="IPR003593">
    <property type="entry name" value="AAA+_ATPase"/>
</dbReference>
<keyword evidence="4" id="KW-0547">Nucleotide-binding</keyword>
<feature type="transmembrane region" description="Helical" evidence="8">
    <location>
        <begin position="554"/>
        <end position="572"/>
    </location>
</feature>
<dbReference type="Pfam" id="PF00005">
    <property type="entry name" value="ABC_tran"/>
    <property type="match status" value="1"/>
</dbReference>
<dbReference type="SUPFAM" id="SSF52540">
    <property type="entry name" value="P-loop containing nucleoside triphosphate hydrolases"/>
    <property type="match status" value="1"/>
</dbReference>
<keyword evidence="5" id="KW-0067">ATP-binding</keyword>
<sequence length="655" mass="74735">MPHSVGYIVDQFSDDENDLESKIEFQAAGVNESSNHSFTSIFERKHEDLAQIARDVIKIRKNSIKLTFKDVRFEITNELNKDKKKDIDQKVVKQQILKNVTGYAMPGQTLYIMGSSGAGKTSLLNILSDRTSKRSGTTIEGQILINDKTQLSSQVFGSVAGYVMQDDILFAYFTPKQALTFAARLKLNQYSQKIQDERVESLLEELELKAQADTIIGSQRKKMLSGGERKRVSIGVELITDPSLILLDEPTSGLDSFKALKIVKLLNRQARKGKTVISTIHQPGSEQFALFDRLIFMCDGQIIYQGEARLCQNYFAQIGLPLPRFSNPSDYIMKLATVNYPKERDDEKKIKYLMQNYEQIQSKEVQKQSSEILLAEFEIDILKSNQASSWKQFKVLIERSLIQAKYDPHQWSARILQTIFIAILSLGLFRNLSNNDFSTQIGLAGFLFFTCIQQLYAHSMSNLLAFQEERPVFLREFANKMYGIAPYYLSKSVVEIPVLLLQPFLWEIILYFGVGLSRTKEQFGYFYLILTQLSFCASSLGIFSSSLFNNSEMAVTAAPVLVLPLVLFSGFFSNSGSYPTWIGWIQYLSPIRYTLEAFIYNEFGSRDYLPDERQIIDFLDYKLGMSKCLWIVFGFTIIFRIITGLSLRALTSKFQ</sequence>
<dbReference type="PANTHER" id="PTHR48041:SF139">
    <property type="entry name" value="PROTEIN SCARLET"/>
    <property type="match status" value="1"/>
</dbReference>
<dbReference type="Gene3D" id="3.40.50.300">
    <property type="entry name" value="P-loop containing nucleotide triphosphate hydrolases"/>
    <property type="match status" value="1"/>
</dbReference>
<evidence type="ECO:0000256" key="2">
    <source>
        <dbReference type="ARBA" id="ARBA00022448"/>
    </source>
</evidence>
<name>A0A078API6_STYLE</name>
<dbReference type="Proteomes" id="UP000039865">
    <property type="component" value="Unassembled WGS sequence"/>
</dbReference>
<feature type="transmembrane region" description="Helical" evidence="8">
    <location>
        <begin position="496"/>
        <end position="514"/>
    </location>
</feature>
<evidence type="ECO:0000256" key="4">
    <source>
        <dbReference type="ARBA" id="ARBA00022741"/>
    </source>
</evidence>
<protein>
    <submittedName>
        <fullName evidence="10">Abc transporter family protein</fullName>
    </submittedName>
</protein>